<name>A0A923MMB6_9FIRM</name>
<proteinExistence type="predicted"/>
<protein>
    <submittedName>
        <fullName evidence="1">Uncharacterized protein</fullName>
    </submittedName>
</protein>
<accession>A0A923MMB6</accession>
<gene>
    <name evidence="1" type="ORF">H8Z83_19165</name>
</gene>
<dbReference type="RefSeq" id="WP_187016486.1">
    <property type="nucleotide sequence ID" value="NZ_JACOQI010000092.1"/>
</dbReference>
<evidence type="ECO:0000313" key="1">
    <source>
        <dbReference type="EMBL" id="MBC5772391.1"/>
    </source>
</evidence>
<organism evidence="1 2">
    <name type="scientific">Dysosmobacter segnis</name>
    <dbReference type="NCBI Taxonomy" id="2763042"/>
    <lineage>
        <taxon>Bacteria</taxon>
        <taxon>Bacillati</taxon>
        <taxon>Bacillota</taxon>
        <taxon>Clostridia</taxon>
        <taxon>Eubacteriales</taxon>
        <taxon>Oscillospiraceae</taxon>
        <taxon>Dysosmobacter</taxon>
    </lineage>
</organism>
<dbReference type="EMBL" id="JACOQI010000092">
    <property type="protein sequence ID" value="MBC5772391.1"/>
    <property type="molecule type" value="Genomic_DNA"/>
</dbReference>
<comment type="caution">
    <text evidence="1">The sequence shown here is derived from an EMBL/GenBank/DDBJ whole genome shotgun (WGS) entry which is preliminary data.</text>
</comment>
<evidence type="ECO:0000313" key="2">
    <source>
        <dbReference type="Proteomes" id="UP000620327"/>
    </source>
</evidence>
<reference evidence="1" key="1">
    <citation type="submission" date="2020-08" db="EMBL/GenBank/DDBJ databases">
        <title>Genome public.</title>
        <authorList>
            <person name="Liu C."/>
            <person name="Sun Q."/>
        </authorList>
    </citation>
    <scope>NUCLEOTIDE SEQUENCE</scope>
    <source>
        <strain evidence="1">BX15</strain>
    </source>
</reference>
<keyword evidence="2" id="KW-1185">Reference proteome</keyword>
<dbReference type="AlphaFoldDB" id="A0A923MMB6"/>
<dbReference type="Proteomes" id="UP000620327">
    <property type="component" value="Unassembled WGS sequence"/>
</dbReference>
<sequence>MNYLRANVTALTGIVVQFPFSSLFPFTFATLAAALKAQYGLVVEAQDVLIPNTTNQMTDATQITAAMPVGGVVELKIADKSPRFIPKSLGGGSFYIKVVDPNGGQLDYLTGTTTLASVTTLDA</sequence>